<sequence length="63" mass="7454">VHLTVHLFAPHADRNQLYRNAYEMLSHQHGISEITLQIEEDQCIVHEHEHDTTHDHETQSHSH</sequence>
<accession>A0A3D2SJB1</accession>
<dbReference type="EMBL" id="DPVE01000087">
    <property type="protein sequence ID" value="HCK29511.1"/>
    <property type="molecule type" value="Genomic_DNA"/>
</dbReference>
<evidence type="ECO:0000313" key="2">
    <source>
        <dbReference type="Proteomes" id="UP000263596"/>
    </source>
</evidence>
<organism evidence="1 2">
    <name type="scientific">Acinetobacter ursingii</name>
    <dbReference type="NCBI Taxonomy" id="108980"/>
    <lineage>
        <taxon>Bacteria</taxon>
        <taxon>Pseudomonadati</taxon>
        <taxon>Pseudomonadota</taxon>
        <taxon>Gammaproteobacteria</taxon>
        <taxon>Moraxellales</taxon>
        <taxon>Moraxellaceae</taxon>
        <taxon>Acinetobacter</taxon>
    </lineage>
</organism>
<protein>
    <submittedName>
        <fullName evidence="1">Cation transporter</fullName>
    </submittedName>
</protein>
<evidence type="ECO:0000313" key="1">
    <source>
        <dbReference type="EMBL" id="HCK29511.1"/>
    </source>
</evidence>
<dbReference type="AlphaFoldDB" id="A0A3D2SJB1"/>
<feature type="non-terminal residue" evidence="1">
    <location>
        <position position="1"/>
    </location>
</feature>
<name>A0A3D2SJB1_9GAMM</name>
<proteinExistence type="predicted"/>
<gene>
    <name evidence="1" type="ORF">DHW29_04500</name>
</gene>
<dbReference type="Proteomes" id="UP000263596">
    <property type="component" value="Unassembled WGS sequence"/>
</dbReference>
<comment type="caution">
    <text evidence="1">The sequence shown here is derived from an EMBL/GenBank/DDBJ whole genome shotgun (WGS) entry which is preliminary data.</text>
</comment>
<reference evidence="1 2" key="1">
    <citation type="journal article" date="2018" name="Nat. Biotechnol.">
        <title>A standardized bacterial taxonomy based on genome phylogeny substantially revises the tree of life.</title>
        <authorList>
            <person name="Parks D.H."/>
            <person name="Chuvochina M."/>
            <person name="Waite D.W."/>
            <person name="Rinke C."/>
            <person name="Skarshewski A."/>
            <person name="Chaumeil P.A."/>
            <person name="Hugenholtz P."/>
        </authorList>
    </citation>
    <scope>NUCLEOTIDE SEQUENCE [LARGE SCALE GENOMIC DNA]</scope>
    <source>
        <strain evidence="1">UBA9669</strain>
    </source>
</reference>